<dbReference type="AlphaFoldDB" id="A0A074LJX4"/>
<feature type="transmembrane region" description="Helical" evidence="5">
    <location>
        <begin position="272"/>
        <end position="300"/>
    </location>
</feature>
<dbReference type="eggNOG" id="COG1668">
    <property type="taxonomic scope" value="Bacteria"/>
</dbReference>
<organism evidence="7 8">
    <name type="scientific">Tumebacillus flagellatus</name>
    <dbReference type="NCBI Taxonomy" id="1157490"/>
    <lineage>
        <taxon>Bacteria</taxon>
        <taxon>Bacillati</taxon>
        <taxon>Bacillota</taxon>
        <taxon>Bacilli</taxon>
        <taxon>Bacillales</taxon>
        <taxon>Alicyclobacillaceae</taxon>
        <taxon>Tumebacillus</taxon>
    </lineage>
</organism>
<feature type="transmembrane region" description="Helical" evidence="5">
    <location>
        <begin position="232"/>
        <end position="251"/>
    </location>
</feature>
<dbReference type="EMBL" id="JMIR01000056">
    <property type="protein sequence ID" value="KEO80920.1"/>
    <property type="molecule type" value="Genomic_DNA"/>
</dbReference>
<dbReference type="Proteomes" id="UP000027931">
    <property type="component" value="Unassembled WGS sequence"/>
</dbReference>
<evidence type="ECO:0000256" key="4">
    <source>
        <dbReference type="ARBA" id="ARBA00023136"/>
    </source>
</evidence>
<protein>
    <recommendedName>
        <fullName evidence="6">ABC-2 type transporter transmembrane domain-containing protein</fullName>
    </recommendedName>
</protein>
<proteinExistence type="predicted"/>
<keyword evidence="2 5" id="KW-0812">Transmembrane</keyword>
<evidence type="ECO:0000256" key="2">
    <source>
        <dbReference type="ARBA" id="ARBA00022692"/>
    </source>
</evidence>
<dbReference type="GO" id="GO:0140359">
    <property type="term" value="F:ABC-type transporter activity"/>
    <property type="evidence" value="ECO:0007669"/>
    <property type="project" value="InterPro"/>
</dbReference>
<evidence type="ECO:0000313" key="8">
    <source>
        <dbReference type="Proteomes" id="UP000027931"/>
    </source>
</evidence>
<accession>A0A074LJX4</accession>
<keyword evidence="3 5" id="KW-1133">Transmembrane helix</keyword>
<dbReference type="PANTHER" id="PTHR43471:SF3">
    <property type="entry name" value="ABC TRANSPORTER PERMEASE PROTEIN NATB"/>
    <property type="match status" value="1"/>
</dbReference>
<dbReference type="RefSeq" id="WP_038094570.1">
    <property type="nucleotide sequence ID" value="NZ_JMIR01000056.1"/>
</dbReference>
<evidence type="ECO:0000256" key="3">
    <source>
        <dbReference type="ARBA" id="ARBA00022989"/>
    </source>
</evidence>
<comment type="caution">
    <text evidence="7">The sequence shown here is derived from an EMBL/GenBank/DDBJ whole genome shotgun (WGS) entry which is preliminary data.</text>
</comment>
<dbReference type="GO" id="GO:0016020">
    <property type="term" value="C:membrane"/>
    <property type="evidence" value="ECO:0007669"/>
    <property type="project" value="UniProtKB-SubCell"/>
</dbReference>
<feature type="transmembrane region" description="Helical" evidence="5">
    <location>
        <begin position="22"/>
        <end position="42"/>
    </location>
</feature>
<evidence type="ECO:0000256" key="5">
    <source>
        <dbReference type="SAM" id="Phobius"/>
    </source>
</evidence>
<evidence type="ECO:0000256" key="1">
    <source>
        <dbReference type="ARBA" id="ARBA00004141"/>
    </source>
</evidence>
<comment type="subcellular location">
    <subcellularLocation>
        <location evidence="1">Membrane</location>
        <topology evidence="1">Multi-pass membrane protein</topology>
    </subcellularLocation>
</comment>
<dbReference type="OrthoDB" id="5486437at2"/>
<gene>
    <name evidence="7" type="ORF">EL26_23605</name>
</gene>
<evidence type="ECO:0000313" key="7">
    <source>
        <dbReference type="EMBL" id="KEO80920.1"/>
    </source>
</evidence>
<dbReference type="PANTHER" id="PTHR43471">
    <property type="entry name" value="ABC TRANSPORTER PERMEASE"/>
    <property type="match status" value="1"/>
</dbReference>
<feature type="transmembrane region" description="Helical" evidence="5">
    <location>
        <begin position="364"/>
        <end position="386"/>
    </location>
</feature>
<dbReference type="Pfam" id="PF12698">
    <property type="entry name" value="ABC2_membrane_3"/>
    <property type="match status" value="1"/>
</dbReference>
<evidence type="ECO:0000259" key="6">
    <source>
        <dbReference type="Pfam" id="PF12698"/>
    </source>
</evidence>
<feature type="transmembrane region" description="Helical" evidence="5">
    <location>
        <begin position="312"/>
        <end position="332"/>
    </location>
</feature>
<keyword evidence="4 5" id="KW-0472">Membrane</keyword>
<keyword evidence="8" id="KW-1185">Reference proteome</keyword>
<dbReference type="Gene3D" id="3.40.1710.10">
    <property type="entry name" value="abc type-2 transporter like domain"/>
    <property type="match status" value="1"/>
</dbReference>
<dbReference type="InterPro" id="IPR013525">
    <property type="entry name" value="ABC2_TM"/>
</dbReference>
<sequence length="395" mass="42337">MKGGWWIVFRKEFKELVSDRKMWVGSILLPLLLMPCLMLLVAKLQAGAAEDAQKNITVALVGHNARVEQTLAATPNVQIQPEQDPMGALKNGDVRAVVTIGEQFDQQLQAQKPATISIAYDPSNQKSDVAHGVVQGALQALGQEMAAERLTKLNVSLDAVKPLDVKSVDASDENQKAGSALGFIVPLLLVLSCVTGAMPIATDTMAGEKERGTLEALLTAPVPARQVLTGKLLTVSAMSFISALVSTLAMVGTMKYMPNITGDSDLKFSLSFLSAGDVGLILGALFFLCIMFGGLMLGISSLAKTYKEAQTYLAPFVIVAMVPVYATMMLSAKEIPVQYFWLPVLNVTALMKEVLYGVTDGTHVLMVFASSVVFAVIAVLITSKLFRRESLIVKG</sequence>
<dbReference type="STRING" id="1157490.EL26_23605"/>
<feature type="transmembrane region" description="Helical" evidence="5">
    <location>
        <begin position="180"/>
        <end position="201"/>
    </location>
</feature>
<feature type="domain" description="ABC-2 type transporter transmembrane" evidence="6">
    <location>
        <begin position="21"/>
        <end position="380"/>
    </location>
</feature>
<name>A0A074LJX4_9BACL</name>
<reference evidence="7 8" key="1">
    <citation type="journal article" date="2013" name="Int. J. Syst. Evol. Microbiol.">
        <title>Tumebacillus flagellatus sp. nov., an alpha-amylase/pullulanase-producing bacterium isolated from cassava wastewater.</title>
        <authorList>
            <person name="Wang Q."/>
            <person name="Xie N."/>
            <person name="Qin Y."/>
            <person name="Shen N."/>
            <person name="Zhu J."/>
            <person name="Mi H."/>
            <person name="Huang R."/>
        </authorList>
    </citation>
    <scope>NUCLEOTIDE SEQUENCE [LARGE SCALE GENOMIC DNA]</scope>
    <source>
        <strain evidence="7 8">GST4</strain>
    </source>
</reference>